<evidence type="ECO:0000256" key="5">
    <source>
        <dbReference type="PIRSR" id="PIRSR000446-1"/>
    </source>
</evidence>
<comment type="caution">
    <text evidence="7">The sequence shown here is derived from an EMBL/GenBank/DDBJ whole genome shotgun (WGS) entry which is preliminary data.</text>
</comment>
<feature type="active site" evidence="5">
    <location>
        <position position="197"/>
    </location>
</feature>
<name>A0A9D2MCB2_9FIRM</name>
<feature type="domain" description="Malonyl-CoA:ACP transacylase (MAT)" evidence="6">
    <location>
        <begin position="6"/>
        <end position="309"/>
    </location>
</feature>
<proteinExistence type="inferred from homology"/>
<dbReference type="GO" id="GO:0004314">
    <property type="term" value="F:[acyl-carrier-protein] S-malonyltransferase activity"/>
    <property type="evidence" value="ECO:0007669"/>
    <property type="project" value="UniProtKB-EC"/>
</dbReference>
<dbReference type="GO" id="GO:0006633">
    <property type="term" value="P:fatty acid biosynthetic process"/>
    <property type="evidence" value="ECO:0007669"/>
    <property type="project" value="TreeGrafter"/>
</dbReference>
<dbReference type="InterPro" id="IPR004410">
    <property type="entry name" value="Malonyl_CoA-ACP_transAc_FabD"/>
</dbReference>
<dbReference type="FunFam" id="3.30.70.250:FF:000001">
    <property type="entry name" value="Malonyl CoA-acyl carrier protein transacylase"/>
    <property type="match status" value="1"/>
</dbReference>
<protein>
    <recommendedName>
        <fullName evidence="4">Malonyl CoA-acyl carrier protein transacylase</fullName>
        <ecNumber evidence="4">2.3.1.39</ecNumber>
    </recommendedName>
</protein>
<dbReference type="InterPro" id="IPR001227">
    <property type="entry name" value="Ac_transferase_dom_sf"/>
</dbReference>
<comment type="catalytic activity">
    <reaction evidence="3 4">
        <text>holo-[ACP] + malonyl-CoA = malonyl-[ACP] + CoA</text>
        <dbReference type="Rhea" id="RHEA:41792"/>
        <dbReference type="Rhea" id="RHEA-COMP:9623"/>
        <dbReference type="Rhea" id="RHEA-COMP:9685"/>
        <dbReference type="ChEBI" id="CHEBI:57287"/>
        <dbReference type="ChEBI" id="CHEBI:57384"/>
        <dbReference type="ChEBI" id="CHEBI:64479"/>
        <dbReference type="ChEBI" id="CHEBI:78449"/>
        <dbReference type="EC" id="2.3.1.39"/>
    </reaction>
</comment>
<dbReference type="SMART" id="SM00827">
    <property type="entry name" value="PKS_AT"/>
    <property type="match status" value="1"/>
</dbReference>
<dbReference type="PANTHER" id="PTHR42681:SF1">
    <property type="entry name" value="MALONYL-COA-ACYL CARRIER PROTEIN TRANSACYLASE, MITOCHONDRIAL"/>
    <property type="match status" value="1"/>
</dbReference>
<dbReference type="InterPro" id="IPR016035">
    <property type="entry name" value="Acyl_Trfase/lysoPLipase"/>
</dbReference>
<dbReference type="SUPFAM" id="SSF55048">
    <property type="entry name" value="Probable ACP-binding domain of malonyl-CoA ACP transacylase"/>
    <property type="match status" value="1"/>
</dbReference>
<dbReference type="Gene3D" id="3.40.366.10">
    <property type="entry name" value="Malonyl-Coenzyme A Acyl Carrier Protein, domain 2"/>
    <property type="match status" value="1"/>
</dbReference>
<dbReference type="GO" id="GO:0005829">
    <property type="term" value="C:cytosol"/>
    <property type="evidence" value="ECO:0007669"/>
    <property type="project" value="TreeGrafter"/>
</dbReference>
<dbReference type="PIRSF" id="PIRSF000446">
    <property type="entry name" value="Mct"/>
    <property type="match status" value="1"/>
</dbReference>
<dbReference type="InterPro" id="IPR050858">
    <property type="entry name" value="Mal-CoA-ACP_Trans/PKS_FabD"/>
</dbReference>
<dbReference type="Pfam" id="PF00698">
    <property type="entry name" value="Acyl_transf_1"/>
    <property type="match status" value="1"/>
</dbReference>
<organism evidence="7 8">
    <name type="scientific">Candidatus Faecalibacterium faecipullorum</name>
    <dbReference type="NCBI Taxonomy" id="2838578"/>
    <lineage>
        <taxon>Bacteria</taxon>
        <taxon>Bacillati</taxon>
        <taxon>Bacillota</taxon>
        <taxon>Clostridia</taxon>
        <taxon>Eubacteriales</taxon>
        <taxon>Oscillospiraceae</taxon>
        <taxon>Faecalibacterium</taxon>
    </lineage>
</organism>
<dbReference type="Gene3D" id="3.30.70.250">
    <property type="entry name" value="Malonyl-CoA ACP transacylase, ACP-binding"/>
    <property type="match status" value="1"/>
</dbReference>
<dbReference type="InterPro" id="IPR014043">
    <property type="entry name" value="Acyl_transferase_dom"/>
</dbReference>
<evidence type="ECO:0000259" key="6">
    <source>
        <dbReference type="SMART" id="SM00827"/>
    </source>
</evidence>
<feature type="active site" evidence="5">
    <location>
        <position position="88"/>
    </location>
</feature>
<reference evidence="7" key="1">
    <citation type="journal article" date="2021" name="PeerJ">
        <title>Extensive microbial diversity within the chicken gut microbiome revealed by metagenomics and culture.</title>
        <authorList>
            <person name="Gilroy R."/>
            <person name="Ravi A."/>
            <person name="Getino M."/>
            <person name="Pursley I."/>
            <person name="Horton D.L."/>
            <person name="Alikhan N.F."/>
            <person name="Baker D."/>
            <person name="Gharbi K."/>
            <person name="Hall N."/>
            <person name="Watson M."/>
            <person name="Adriaenssens E.M."/>
            <person name="Foster-Nyarko E."/>
            <person name="Jarju S."/>
            <person name="Secka A."/>
            <person name="Antonio M."/>
            <person name="Oren A."/>
            <person name="Chaudhuri R.R."/>
            <person name="La Ragione R."/>
            <person name="Hildebrand F."/>
            <person name="Pallen M.J."/>
        </authorList>
    </citation>
    <scope>NUCLEOTIDE SEQUENCE</scope>
    <source>
        <strain evidence="7">ChiHjej9B8-13557</strain>
    </source>
</reference>
<dbReference type="InterPro" id="IPR016036">
    <property type="entry name" value="Malonyl_transacylase_ACP-bd"/>
</dbReference>
<keyword evidence="1 4" id="KW-0808">Transferase</keyword>
<dbReference type="InterPro" id="IPR024925">
    <property type="entry name" value="Malonyl_CoA-ACP_transAc"/>
</dbReference>
<evidence type="ECO:0000256" key="4">
    <source>
        <dbReference type="PIRNR" id="PIRNR000446"/>
    </source>
</evidence>
<dbReference type="EMBL" id="DWXX01000005">
    <property type="protein sequence ID" value="HJB58101.1"/>
    <property type="molecule type" value="Genomic_DNA"/>
</dbReference>
<dbReference type="AlphaFoldDB" id="A0A9D2MCB2"/>
<dbReference type="Proteomes" id="UP000824211">
    <property type="component" value="Unassembled WGS sequence"/>
</dbReference>
<evidence type="ECO:0000256" key="2">
    <source>
        <dbReference type="ARBA" id="ARBA00023315"/>
    </source>
</evidence>
<dbReference type="SUPFAM" id="SSF52151">
    <property type="entry name" value="FabD/lysophospholipase-like"/>
    <property type="match status" value="1"/>
</dbReference>
<sequence length="310" mass="32330">MKIAFLYAGQGSQHPGMGQDLYEAYPAYRAVLDGAEVGFDLKAVSFSDPDGVLNQTEYTQPCMVAFAAGMTAILAEKGICPDYAAGLSLGEYSALAAAGVFTAKQAVELAAFRGKAMAAAAAGVPCGMTAVLGLDRDKLAEACKAAAGEGVVEIANYNCPGQLVIGGQKAAVDAAAAKAKEMGAKRCLPLKVSGPFHTSLLRPAGDALRERFKTESFGEMAFPVLFNCLGREMGEGDTIPALLERQVQSSVYMEDTIRRLAELGVDLVVEIGPGKVLSGFVKKTAPALKTCAVETCADIDALCALLKEEE</sequence>
<evidence type="ECO:0000313" key="7">
    <source>
        <dbReference type="EMBL" id="HJB58101.1"/>
    </source>
</evidence>
<dbReference type="PANTHER" id="PTHR42681">
    <property type="entry name" value="MALONYL-COA-ACYL CARRIER PROTEIN TRANSACYLASE, MITOCHONDRIAL"/>
    <property type="match status" value="1"/>
</dbReference>
<keyword evidence="2 4" id="KW-0012">Acyltransferase</keyword>
<accession>A0A9D2MCB2</accession>
<gene>
    <name evidence="7" type="primary">fabD</name>
    <name evidence="7" type="ORF">H9771_00315</name>
</gene>
<evidence type="ECO:0000313" key="8">
    <source>
        <dbReference type="Proteomes" id="UP000824211"/>
    </source>
</evidence>
<reference evidence="7" key="2">
    <citation type="submission" date="2021-04" db="EMBL/GenBank/DDBJ databases">
        <authorList>
            <person name="Gilroy R."/>
        </authorList>
    </citation>
    <scope>NUCLEOTIDE SEQUENCE</scope>
    <source>
        <strain evidence="7">ChiHjej9B8-13557</strain>
    </source>
</reference>
<evidence type="ECO:0000256" key="3">
    <source>
        <dbReference type="ARBA" id="ARBA00048462"/>
    </source>
</evidence>
<evidence type="ECO:0000256" key="1">
    <source>
        <dbReference type="ARBA" id="ARBA00022679"/>
    </source>
</evidence>
<dbReference type="EC" id="2.3.1.39" evidence="4"/>
<comment type="similarity">
    <text evidence="4">Belongs to the fabD family.</text>
</comment>
<dbReference type="NCBIfam" id="TIGR00128">
    <property type="entry name" value="fabD"/>
    <property type="match status" value="1"/>
</dbReference>